<sequence length="52" mass="5923">MSVRVLGNELIGFKMVVDDFKMKWLIFGVITIVALSYCFTTFGPVLMKTFSQ</sequence>
<dbReference type="AlphaFoldDB" id="A0A382E025"/>
<evidence type="ECO:0000313" key="2">
    <source>
        <dbReference type="EMBL" id="SVB43187.1"/>
    </source>
</evidence>
<keyword evidence="1" id="KW-0472">Membrane</keyword>
<gene>
    <name evidence="2" type="ORF">METZ01_LOCUS196041</name>
</gene>
<reference evidence="2" key="1">
    <citation type="submission" date="2018-05" db="EMBL/GenBank/DDBJ databases">
        <authorList>
            <person name="Lanie J.A."/>
            <person name="Ng W.-L."/>
            <person name="Kazmierczak K.M."/>
            <person name="Andrzejewski T.M."/>
            <person name="Davidsen T.M."/>
            <person name="Wayne K.J."/>
            <person name="Tettelin H."/>
            <person name="Glass J.I."/>
            <person name="Rusch D."/>
            <person name="Podicherti R."/>
            <person name="Tsui H.-C.T."/>
            <person name="Winkler M.E."/>
        </authorList>
    </citation>
    <scope>NUCLEOTIDE SEQUENCE</scope>
</reference>
<evidence type="ECO:0000256" key="1">
    <source>
        <dbReference type="SAM" id="Phobius"/>
    </source>
</evidence>
<keyword evidence="1" id="KW-1133">Transmembrane helix</keyword>
<accession>A0A382E025</accession>
<organism evidence="2">
    <name type="scientific">marine metagenome</name>
    <dbReference type="NCBI Taxonomy" id="408172"/>
    <lineage>
        <taxon>unclassified sequences</taxon>
        <taxon>metagenomes</taxon>
        <taxon>ecological metagenomes</taxon>
    </lineage>
</organism>
<keyword evidence="1" id="KW-0812">Transmembrane</keyword>
<proteinExistence type="predicted"/>
<feature type="transmembrane region" description="Helical" evidence="1">
    <location>
        <begin position="24"/>
        <end position="47"/>
    </location>
</feature>
<protein>
    <submittedName>
        <fullName evidence="2">Uncharacterized protein</fullName>
    </submittedName>
</protein>
<name>A0A382E025_9ZZZZ</name>
<dbReference type="EMBL" id="UINC01041639">
    <property type="protein sequence ID" value="SVB43187.1"/>
    <property type="molecule type" value="Genomic_DNA"/>
</dbReference>